<dbReference type="SUPFAM" id="SSF81901">
    <property type="entry name" value="HCP-like"/>
    <property type="match status" value="1"/>
</dbReference>
<dbReference type="Pfam" id="PF07719">
    <property type="entry name" value="TPR_2"/>
    <property type="match status" value="1"/>
</dbReference>
<evidence type="ECO:0000313" key="4">
    <source>
        <dbReference type="EMBL" id="MBE6060901.1"/>
    </source>
</evidence>
<accession>A0A927W9U8</accession>
<sequence length="255" mass="30111">MNFEENFDMGEKYYINGEYEKAIEYFENCYKINKSNDCLNYIGCCYLGIKDYYAAIKIFNSIIEDCPNSERPVFNLGRAYMKLGELDTALDNFKKAITINPYSEDGYYYLGVYHQQVGELEMAKMYYKKSLEIDNEQSETYLNLGICCFELKLYEEALESFSHSYKYDRECVEAIQNKALVYIEMNDYERALKELYAFSILQPDDIDNVLDIAHCYYKILDFKNSYVWCKKALIIDSDNTFANKLLKILSLKLRE</sequence>
<organism evidence="4 5">
    <name type="scientific">Clostridium sulfidigenes</name>
    <dbReference type="NCBI Taxonomy" id="318464"/>
    <lineage>
        <taxon>Bacteria</taxon>
        <taxon>Bacillati</taxon>
        <taxon>Bacillota</taxon>
        <taxon>Clostridia</taxon>
        <taxon>Eubacteriales</taxon>
        <taxon>Clostridiaceae</taxon>
        <taxon>Clostridium</taxon>
    </lineage>
</organism>
<feature type="repeat" description="TPR" evidence="3">
    <location>
        <begin position="172"/>
        <end position="205"/>
    </location>
</feature>
<dbReference type="PROSITE" id="PS50293">
    <property type="entry name" value="TPR_REGION"/>
    <property type="match status" value="1"/>
</dbReference>
<feature type="repeat" description="TPR" evidence="3">
    <location>
        <begin position="70"/>
        <end position="103"/>
    </location>
</feature>
<dbReference type="EMBL" id="SVCM01000140">
    <property type="protein sequence ID" value="MBE6060901.1"/>
    <property type="molecule type" value="Genomic_DNA"/>
</dbReference>
<evidence type="ECO:0000313" key="5">
    <source>
        <dbReference type="Proteomes" id="UP000768462"/>
    </source>
</evidence>
<protein>
    <submittedName>
        <fullName evidence="4">Tetratricopeptide repeat protein</fullName>
    </submittedName>
</protein>
<dbReference type="InterPro" id="IPR019734">
    <property type="entry name" value="TPR_rpt"/>
</dbReference>
<dbReference type="AlphaFoldDB" id="A0A927W9U8"/>
<evidence type="ECO:0000256" key="2">
    <source>
        <dbReference type="ARBA" id="ARBA00022803"/>
    </source>
</evidence>
<keyword evidence="1" id="KW-0677">Repeat</keyword>
<evidence type="ECO:0000256" key="1">
    <source>
        <dbReference type="ARBA" id="ARBA00022737"/>
    </source>
</evidence>
<name>A0A927W9U8_9CLOT</name>
<dbReference type="SMART" id="SM00028">
    <property type="entry name" value="TPR"/>
    <property type="match status" value="7"/>
</dbReference>
<dbReference type="PROSITE" id="PS50005">
    <property type="entry name" value="TPR"/>
    <property type="match status" value="5"/>
</dbReference>
<dbReference type="PANTHER" id="PTHR12558:SF13">
    <property type="entry name" value="CELL DIVISION CYCLE PROTEIN 27 HOMOLOG"/>
    <property type="match status" value="1"/>
</dbReference>
<comment type="caution">
    <text evidence="4">The sequence shown here is derived from an EMBL/GenBank/DDBJ whole genome shotgun (WGS) entry which is preliminary data.</text>
</comment>
<dbReference type="PANTHER" id="PTHR12558">
    <property type="entry name" value="CELL DIVISION CYCLE 16,23,27"/>
    <property type="match status" value="1"/>
</dbReference>
<dbReference type="Pfam" id="PF13414">
    <property type="entry name" value="TPR_11"/>
    <property type="match status" value="1"/>
</dbReference>
<dbReference type="Pfam" id="PF13181">
    <property type="entry name" value="TPR_8"/>
    <property type="match status" value="2"/>
</dbReference>
<feature type="repeat" description="TPR" evidence="3">
    <location>
        <begin position="138"/>
        <end position="171"/>
    </location>
</feature>
<feature type="repeat" description="TPR" evidence="3">
    <location>
        <begin position="104"/>
        <end position="137"/>
    </location>
</feature>
<evidence type="ECO:0000256" key="3">
    <source>
        <dbReference type="PROSITE-ProRule" id="PRU00339"/>
    </source>
</evidence>
<dbReference type="Gene3D" id="1.25.40.10">
    <property type="entry name" value="Tetratricopeptide repeat domain"/>
    <property type="match status" value="3"/>
</dbReference>
<keyword evidence="2 3" id="KW-0802">TPR repeat</keyword>
<dbReference type="InterPro" id="IPR013105">
    <property type="entry name" value="TPR_2"/>
</dbReference>
<reference evidence="4" key="1">
    <citation type="submission" date="2019-04" db="EMBL/GenBank/DDBJ databases">
        <title>Evolution of Biomass-Degrading Anaerobic Consortia Revealed by Metagenomics.</title>
        <authorList>
            <person name="Peng X."/>
        </authorList>
    </citation>
    <scope>NUCLEOTIDE SEQUENCE</scope>
    <source>
        <strain evidence="4">SIG254</strain>
    </source>
</reference>
<proteinExistence type="predicted"/>
<dbReference type="Pfam" id="PF13174">
    <property type="entry name" value="TPR_6"/>
    <property type="match status" value="1"/>
</dbReference>
<dbReference type="Proteomes" id="UP000768462">
    <property type="component" value="Unassembled WGS sequence"/>
</dbReference>
<gene>
    <name evidence="4" type="ORF">E7215_12115</name>
</gene>
<dbReference type="InterPro" id="IPR011990">
    <property type="entry name" value="TPR-like_helical_dom_sf"/>
</dbReference>
<feature type="repeat" description="TPR" evidence="3">
    <location>
        <begin position="3"/>
        <end position="36"/>
    </location>
</feature>